<dbReference type="HOGENOM" id="CLU_045532_3_0_10"/>
<name>H8KQL9_SOLCM</name>
<evidence type="ECO:0000313" key="7">
    <source>
        <dbReference type="Proteomes" id="UP000007590"/>
    </source>
</evidence>
<dbReference type="GO" id="GO:0005524">
    <property type="term" value="F:ATP binding"/>
    <property type="evidence" value="ECO:0007669"/>
    <property type="project" value="UniProtKB-KW"/>
</dbReference>
<evidence type="ECO:0000256" key="1">
    <source>
        <dbReference type="ARBA" id="ARBA00022679"/>
    </source>
</evidence>
<proteinExistence type="predicted"/>
<sequence length="298" mass="33874">MKIAHLLHNPTAGNEEHSKKNLISLIENQGFDCRYSSTKSKDWNIAEDTDFLVVAGGDGTVKKITKILLERKVLEKSWPIALLPLGTANNIAKTLELPLETEQIIKSWKKPLIKKYDVGRLYAIKNVEFFLESFGYGVFPYLMLEMVRQEKESIEDPEEKIKEALKLLLEILDSYEARLCDLQIDGKDYSGKYLMVEIMNTKSIGPNLVLSPDSDPGDSKLNIVIIGEKHRKKLLSYIEGKIDGEKSEYKFDTIEGENISIRWEGTHVHVDDKVVKVKKSAEVKIKLIPDLLNFIVPS</sequence>
<dbReference type="Gene3D" id="3.40.50.10330">
    <property type="entry name" value="Probable inorganic polyphosphate/atp-NAD kinase, domain 1"/>
    <property type="match status" value="1"/>
</dbReference>
<dbReference type="eggNOG" id="COG1597">
    <property type="taxonomic scope" value="Bacteria"/>
</dbReference>
<dbReference type="GO" id="GO:0016301">
    <property type="term" value="F:kinase activity"/>
    <property type="evidence" value="ECO:0007669"/>
    <property type="project" value="UniProtKB-KW"/>
</dbReference>
<accession>H8KQL9</accession>
<dbReference type="PANTHER" id="PTHR12358">
    <property type="entry name" value="SPHINGOSINE KINASE"/>
    <property type="match status" value="1"/>
</dbReference>
<dbReference type="Gene3D" id="2.60.200.40">
    <property type="match status" value="1"/>
</dbReference>
<organism evidence="6 7">
    <name type="scientific">Solitalea canadensis (strain ATCC 29591 / DSM 3403 / JCM 21819 / LMG 8368 / NBRC 15130 / NCIMB 12057 / USAM 9D)</name>
    <name type="common">Flexibacter canadensis</name>
    <dbReference type="NCBI Taxonomy" id="929556"/>
    <lineage>
        <taxon>Bacteria</taxon>
        <taxon>Pseudomonadati</taxon>
        <taxon>Bacteroidota</taxon>
        <taxon>Sphingobacteriia</taxon>
        <taxon>Sphingobacteriales</taxon>
        <taxon>Sphingobacteriaceae</taxon>
        <taxon>Solitalea</taxon>
    </lineage>
</organism>
<dbReference type="EMBL" id="CP003349">
    <property type="protein sequence ID" value="AFD06757.1"/>
    <property type="molecule type" value="Genomic_DNA"/>
</dbReference>
<dbReference type="Proteomes" id="UP000007590">
    <property type="component" value="Chromosome"/>
</dbReference>
<keyword evidence="3 6" id="KW-0418">Kinase</keyword>
<dbReference type="PROSITE" id="PS50146">
    <property type="entry name" value="DAGK"/>
    <property type="match status" value="1"/>
</dbReference>
<evidence type="ECO:0000256" key="3">
    <source>
        <dbReference type="ARBA" id="ARBA00022777"/>
    </source>
</evidence>
<dbReference type="InterPro" id="IPR016064">
    <property type="entry name" value="NAD/diacylglycerol_kinase_sf"/>
</dbReference>
<dbReference type="InterPro" id="IPR050187">
    <property type="entry name" value="Lipid_Phosphate_FormReg"/>
</dbReference>
<dbReference type="STRING" id="929556.Solca_1691"/>
<keyword evidence="2" id="KW-0547">Nucleotide-binding</keyword>
<dbReference type="Pfam" id="PF19279">
    <property type="entry name" value="YegS_C"/>
    <property type="match status" value="1"/>
</dbReference>
<dbReference type="PANTHER" id="PTHR12358:SF54">
    <property type="entry name" value="SPHINGOSINE KINASE RELATED PROTEIN"/>
    <property type="match status" value="1"/>
</dbReference>
<dbReference type="OrthoDB" id="142078at2"/>
<evidence type="ECO:0000256" key="4">
    <source>
        <dbReference type="ARBA" id="ARBA00022840"/>
    </source>
</evidence>
<protein>
    <submittedName>
        <fullName evidence="6">Sphingosine/diacylglycerol kinase-like enzyme</fullName>
    </submittedName>
</protein>
<dbReference type="SUPFAM" id="SSF111331">
    <property type="entry name" value="NAD kinase/diacylglycerol kinase-like"/>
    <property type="match status" value="1"/>
</dbReference>
<dbReference type="RefSeq" id="WP_014679984.1">
    <property type="nucleotide sequence ID" value="NC_017770.1"/>
</dbReference>
<dbReference type="AlphaFoldDB" id="H8KQL9"/>
<keyword evidence="7" id="KW-1185">Reference proteome</keyword>
<evidence type="ECO:0000256" key="2">
    <source>
        <dbReference type="ARBA" id="ARBA00022741"/>
    </source>
</evidence>
<evidence type="ECO:0000259" key="5">
    <source>
        <dbReference type="PROSITE" id="PS50146"/>
    </source>
</evidence>
<dbReference type="InterPro" id="IPR045540">
    <property type="entry name" value="YegS/DAGK_C"/>
</dbReference>
<dbReference type="Pfam" id="PF00781">
    <property type="entry name" value="DAGK_cat"/>
    <property type="match status" value="1"/>
</dbReference>
<gene>
    <name evidence="6" type="ordered locus">Solca_1691</name>
</gene>
<feature type="domain" description="DAGKc" evidence="5">
    <location>
        <begin position="1"/>
        <end position="125"/>
    </location>
</feature>
<dbReference type="InterPro" id="IPR001206">
    <property type="entry name" value="Diacylglycerol_kinase_cat_dom"/>
</dbReference>
<dbReference type="InterPro" id="IPR017438">
    <property type="entry name" value="ATP-NAD_kinase_N"/>
</dbReference>
<reference evidence="6" key="1">
    <citation type="submission" date="2012-02" db="EMBL/GenBank/DDBJ databases">
        <title>The complete genome of Solitalea canadensis DSM 3403.</title>
        <authorList>
            <consortium name="US DOE Joint Genome Institute (JGI-PGF)"/>
            <person name="Lucas S."/>
            <person name="Copeland A."/>
            <person name="Lapidus A."/>
            <person name="Glavina del Rio T."/>
            <person name="Dalin E."/>
            <person name="Tice H."/>
            <person name="Bruce D."/>
            <person name="Goodwin L."/>
            <person name="Pitluck S."/>
            <person name="Peters L."/>
            <person name="Ovchinnikova G."/>
            <person name="Lu M."/>
            <person name="Kyrpides N."/>
            <person name="Mavromatis K."/>
            <person name="Ivanova N."/>
            <person name="Brettin T."/>
            <person name="Detter J.C."/>
            <person name="Han C."/>
            <person name="Larimer F."/>
            <person name="Land M."/>
            <person name="Hauser L."/>
            <person name="Markowitz V."/>
            <person name="Cheng J.-F."/>
            <person name="Hugenholtz P."/>
            <person name="Woyke T."/>
            <person name="Wu D."/>
            <person name="Spring S."/>
            <person name="Schroeder M."/>
            <person name="Kopitz M."/>
            <person name="Brambilla E."/>
            <person name="Klenk H.-P."/>
            <person name="Eisen J.A."/>
        </authorList>
    </citation>
    <scope>NUCLEOTIDE SEQUENCE</scope>
    <source>
        <strain evidence="6">DSM 3403</strain>
    </source>
</reference>
<evidence type="ECO:0000313" key="6">
    <source>
        <dbReference type="EMBL" id="AFD06757.1"/>
    </source>
</evidence>
<dbReference type="KEGG" id="scn:Solca_1691"/>
<keyword evidence="4" id="KW-0067">ATP-binding</keyword>
<keyword evidence="1" id="KW-0808">Transferase</keyword>